<dbReference type="GeneID" id="70237106"/>
<protein>
    <submittedName>
        <fullName evidence="2">Uncharacterized protein</fullName>
    </submittedName>
</protein>
<reference evidence="2" key="1">
    <citation type="journal article" date="2021" name="Open Biol.">
        <title>Shared evolutionary footprints suggest mitochondrial oxidative damage underlies multiple complex I losses in fungi.</title>
        <authorList>
            <person name="Schikora-Tamarit M.A."/>
            <person name="Marcet-Houben M."/>
            <person name="Nosek J."/>
            <person name="Gabaldon T."/>
        </authorList>
    </citation>
    <scope>NUCLEOTIDE SEQUENCE</scope>
    <source>
        <strain evidence="2">CBS6075</strain>
    </source>
</reference>
<gene>
    <name evidence="2" type="ORF">OGAPHI_005142</name>
</gene>
<comment type="caution">
    <text evidence="2">The sequence shown here is derived from an EMBL/GenBank/DDBJ whole genome shotgun (WGS) entry which is preliminary data.</text>
</comment>
<dbReference type="EMBL" id="JAEUBE010000366">
    <property type="protein sequence ID" value="KAH3663740.1"/>
    <property type="molecule type" value="Genomic_DNA"/>
</dbReference>
<proteinExistence type="predicted"/>
<reference evidence="2" key="2">
    <citation type="submission" date="2021-01" db="EMBL/GenBank/DDBJ databases">
        <authorList>
            <person name="Schikora-Tamarit M.A."/>
        </authorList>
    </citation>
    <scope>NUCLEOTIDE SEQUENCE</scope>
    <source>
        <strain evidence="2">CBS6075</strain>
    </source>
</reference>
<evidence type="ECO:0000256" key="1">
    <source>
        <dbReference type="SAM" id="MobiDB-lite"/>
    </source>
</evidence>
<dbReference type="OrthoDB" id="10479473at2759"/>
<accession>A0A9P8T384</accession>
<organism evidence="2 3">
    <name type="scientific">Ogataea philodendri</name>
    <dbReference type="NCBI Taxonomy" id="1378263"/>
    <lineage>
        <taxon>Eukaryota</taxon>
        <taxon>Fungi</taxon>
        <taxon>Dikarya</taxon>
        <taxon>Ascomycota</taxon>
        <taxon>Saccharomycotina</taxon>
        <taxon>Pichiomycetes</taxon>
        <taxon>Pichiales</taxon>
        <taxon>Pichiaceae</taxon>
        <taxon>Ogataea</taxon>
    </lineage>
</organism>
<dbReference type="RefSeq" id="XP_046060076.1">
    <property type="nucleotide sequence ID" value="XM_046206296.1"/>
</dbReference>
<evidence type="ECO:0000313" key="3">
    <source>
        <dbReference type="Proteomes" id="UP000769157"/>
    </source>
</evidence>
<keyword evidence="3" id="KW-1185">Reference proteome</keyword>
<dbReference type="AlphaFoldDB" id="A0A9P8T384"/>
<dbReference type="Proteomes" id="UP000769157">
    <property type="component" value="Unassembled WGS sequence"/>
</dbReference>
<evidence type="ECO:0000313" key="2">
    <source>
        <dbReference type="EMBL" id="KAH3663740.1"/>
    </source>
</evidence>
<feature type="region of interest" description="Disordered" evidence="1">
    <location>
        <begin position="108"/>
        <end position="127"/>
    </location>
</feature>
<sequence>MRNRNPSICLCLDVSFNDVFDWFRHTWHVPWNIGLPTSPCFAQVLQNSLALILFDTFRYHIENVVKNGSTKLQVVIRIDSLFGDCLRHFFALSSFKLTRKQVSKPTFQKWHNSSHEEDPHTPGRLPESATWSFSNNSVESVVNNVFQVLTSSDLVHNFVLVTVDTRQLPKMVQSVVDTVCELESVNVSEPELNMRINN</sequence>
<name>A0A9P8T384_9ASCO</name>